<feature type="non-terminal residue" evidence="3">
    <location>
        <position position="1"/>
    </location>
</feature>
<feature type="repeat" description="PPR" evidence="2">
    <location>
        <begin position="90"/>
        <end position="124"/>
    </location>
</feature>
<accession>A0A9P4VUF5</accession>
<evidence type="ECO:0000313" key="3">
    <source>
        <dbReference type="EMBL" id="KAF2840569.1"/>
    </source>
</evidence>
<feature type="non-terminal residue" evidence="3">
    <location>
        <position position="406"/>
    </location>
</feature>
<sequence length="406" mass="46862">KTLVDKVSTSRIRWKTYLQFASHFGKAGLSQDALDALDRATPKGVIASQRGPELEATICHILRGVMQSPGGYHDVGEISSRILRRGVQFTTRNYNMIIWNACDAGDYATALRILNTMKQRGPEPNIYTYRILLHPRRADNRPVEVIQEGVNYAKAASSPEIASLVVQTSWQYMDNLSSSFGYHFTRLFNIYREFFDLRFLEKLEILNSGNELQKLMPSRTVLCLMLMVYIRSKRNRNPEHIWHLYTNLKHLTKAGDPVIAPMVESHHVWAMFLHEFIRHPETLNWCLTLLKDMLTPLPSSATHHTAQRPIRIPPPAPIIWQLLISAFMRHRQPEAARKVLDMMISRNVEPEDAHWDSMLRGYAKAQDLDRVAETLRIVERGGFRVSTETTGMLSRIRQKERLMTYL</sequence>
<dbReference type="OrthoDB" id="185373at2759"/>
<keyword evidence="4" id="KW-1185">Reference proteome</keyword>
<dbReference type="InterPro" id="IPR011990">
    <property type="entry name" value="TPR-like_helical_dom_sf"/>
</dbReference>
<reference evidence="3" key="1">
    <citation type="journal article" date="2020" name="Stud. Mycol.">
        <title>101 Dothideomycetes genomes: a test case for predicting lifestyles and emergence of pathogens.</title>
        <authorList>
            <person name="Haridas S."/>
            <person name="Albert R."/>
            <person name="Binder M."/>
            <person name="Bloem J."/>
            <person name="Labutti K."/>
            <person name="Salamov A."/>
            <person name="Andreopoulos B."/>
            <person name="Baker S."/>
            <person name="Barry K."/>
            <person name="Bills G."/>
            <person name="Bluhm B."/>
            <person name="Cannon C."/>
            <person name="Castanera R."/>
            <person name="Culley D."/>
            <person name="Daum C."/>
            <person name="Ezra D."/>
            <person name="Gonzalez J."/>
            <person name="Henrissat B."/>
            <person name="Kuo A."/>
            <person name="Liang C."/>
            <person name="Lipzen A."/>
            <person name="Lutzoni F."/>
            <person name="Magnuson J."/>
            <person name="Mondo S."/>
            <person name="Nolan M."/>
            <person name="Ohm R."/>
            <person name="Pangilinan J."/>
            <person name="Park H.-J."/>
            <person name="Ramirez L."/>
            <person name="Alfaro M."/>
            <person name="Sun H."/>
            <person name="Tritt A."/>
            <person name="Yoshinaga Y."/>
            <person name="Zwiers L.-H."/>
            <person name="Turgeon B."/>
            <person name="Goodwin S."/>
            <person name="Spatafora J."/>
            <person name="Crous P."/>
            <person name="Grigoriev I."/>
        </authorList>
    </citation>
    <scope>NUCLEOTIDE SEQUENCE</scope>
    <source>
        <strain evidence="3">CBS 101060</strain>
    </source>
</reference>
<dbReference type="PANTHER" id="PTHR47941">
    <property type="entry name" value="PENTATRICOPEPTIDE REPEAT-CONTAINING PROTEIN 3, MITOCHONDRIAL"/>
    <property type="match status" value="1"/>
</dbReference>
<keyword evidence="1" id="KW-0677">Repeat</keyword>
<name>A0A9P4VUF5_9PEZI</name>
<protein>
    <recommendedName>
        <fullName evidence="5">Pentatricopeptide repeat-containing protein</fullName>
    </recommendedName>
</protein>
<dbReference type="Pfam" id="PF01535">
    <property type="entry name" value="PPR"/>
    <property type="match status" value="1"/>
</dbReference>
<dbReference type="NCBIfam" id="TIGR00756">
    <property type="entry name" value="PPR"/>
    <property type="match status" value="1"/>
</dbReference>
<evidence type="ECO:0008006" key="5">
    <source>
        <dbReference type="Google" id="ProtNLM"/>
    </source>
</evidence>
<dbReference type="AlphaFoldDB" id="A0A9P4VUF5"/>
<evidence type="ECO:0000256" key="2">
    <source>
        <dbReference type="PROSITE-ProRule" id="PRU00708"/>
    </source>
</evidence>
<dbReference type="PROSITE" id="PS51375">
    <property type="entry name" value="PPR"/>
    <property type="match status" value="2"/>
</dbReference>
<dbReference type="InterPro" id="IPR002885">
    <property type="entry name" value="PPR_rpt"/>
</dbReference>
<evidence type="ECO:0000313" key="4">
    <source>
        <dbReference type="Proteomes" id="UP000799429"/>
    </source>
</evidence>
<comment type="caution">
    <text evidence="3">The sequence shown here is derived from an EMBL/GenBank/DDBJ whole genome shotgun (WGS) entry which is preliminary data.</text>
</comment>
<dbReference type="Proteomes" id="UP000799429">
    <property type="component" value="Unassembled WGS sequence"/>
</dbReference>
<evidence type="ECO:0000256" key="1">
    <source>
        <dbReference type="ARBA" id="ARBA00022737"/>
    </source>
</evidence>
<dbReference type="EMBL" id="MU006092">
    <property type="protein sequence ID" value="KAF2840569.1"/>
    <property type="molecule type" value="Genomic_DNA"/>
</dbReference>
<proteinExistence type="predicted"/>
<organism evidence="3 4">
    <name type="scientific">Patellaria atrata CBS 101060</name>
    <dbReference type="NCBI Taxonomy" id="1346257"/>
    <lineage>
        <taxon>Eukaryota</taxon>
        <taxon>Fungi</taxon>
        <taxon>Dikarya</taxon>
        <taxon>Ascomycota</taxon>
        <taxon>Pezizomycotina</taxon>
        <taxon>Dothideomycetes</taxon>
        <taxon>Dothideomycetes incertae sedis</taxon>
        <taxon>Patellariales</taxon>
        <taxon>Patellariaceae</taxon>
        <taxon>Patellaria</taxon>
    </lineage>
</organism>
<gene>
    <name evidence="3" type="ORF">M501DRAFT_922256</name>
</gene>
<dbReference type="Gene3D" id="1.25.40.10">
    <property type="entry name" value="Tetratricopeptide repeat domain"/>
    <property type="match status" value="2"/>
</dbReference>
<feature type="repeat" description="PPR" evidence="2">
    <location>
        <begin position="316"/>
        <end position="350"/>
    </location>
</feature>
<dbReference type="Pfam" id="PF13041">
    <property type="entry name" value="PPR_2"/>
    <property type="match status" value="1"/>
</dbReference>